<dbReference type="PANTHER" id="PTHR43138">
    <property type="entry name" value="ACETYLTRANSFERASE, GNAT FAMILY"/>
    <property type="match status" value="1"/>
</dbReference>
<dbReference type="GO" id="GO:0005634">
    <property type="term" value="C:nucleus"/>
    <property type="evidence" value="ECO:0007669"/>
    <property type="project" value="TreeGrafter"/>
</dbReference>
<dbReference type="Gene3D" id="3.40.630.30">
    <property type="match status" value="1"/>
</dbReference>
<dbReference type="InterPro" id="IPR052742">
    <property type="entry name" value="Mito_N-acetyltransferase"/>
</dbReference>
<evidence type="ECO:0000313" key="1">
    <source>
        <dbReference type="EMBL" id="CED85087.1"/>
    </source>
</evidence>
<dbReference type="AlphaFoldDB" id="A0A0F7SSA6"/>
<dbReference type="GO" id="GO:0016746">
    <property type="term" value="F:acyltransferase activity"/>
    <property type="evidence" value="ECO:0007669"/>
    <property type="project" value="UniProtKB-KW"/>
</dbReference>
<keyword evidence="1" id="KW-0012">Acyltransferase</keyword>
<keyword evidence="1" id="KW-0808">Transferase</keyword>
<proteinExistence type="predicted"/>
<protein>
    <submittedName>
        <fullName evidence="1">Acyl-CoA N-acyltransferase</fullName>
    </submittedName>
</protein>
<name>A0A0F7SSA6_PHARH</name>
<dbReference type="SUPFAM" id="SSF55729">
    <property type="entry name" value="Acyl-CoA N-acyltransferases (Nat)"/>
    <property type="match status" value="1"/>
</dbReference>
<reference evidence="1" key="1">
    <citation type="submission" date="2014-08" db="EMBL/GenBank/DDBJ databases">
        <authorList>
            <person name="Sharma Rahul"/>
            <person name="Thines Marco"/>
        </authorList>
    </citation>
    <scope>NUCLEOTIDE SEQUENCE</scope>
</reference>
<dbReference type="EMBL" id="LN483332">
    <property type="protein sequence ID" value="CED85087.1"/>
    <property type="molecule type" value="Genomic_DNA"/>
</dbReference>
<accession>A0A0F7SSA6</accession>
<sequence length="235" mass="25983">MAYGNIEIPQRLDTAEPLPILSYGLPSQKALFTFPLTLKQTPEELRQVMWQIFAVEIERGSTYPHRGEQSLKDFLNYYYSAGVVIVGIVVGADEAPGKGEDGAEVKGDGWEGLSIDEVRAGRSWEGCLGGFYYIKPNYPGRSSHNCNAGFMVNQTQRGLRVGLSLGRSYLIYAPKLGYRASVFNLVYTNNSASVRIWDSLGFTRAGLIPEAGLLKKADGSGEEFVDAIVFYKKFE</sequence>
<dbReference type="InterPro" id="IPR016181">
    <property type="entry name" value="Acyl_CoA_acyltransferase"/>
</dbReference>
<organism evidence="1">
    <name type="scientific">Phaffia rhodozyma</name>
    <name type="common">Yeast</name>
    <name type="synonym">Xanthophyllomyces dendrorhous</name>
    <dbReference type="NCBI Taxonomy" id="264483"/>
    <lineage>
        <taxon>Eukaryota</taxon>
        <taxon>Fungi</taxon>
        <taxon>Dikarya</taxon>
        <taxon>Basidiomycota</taxon>
        <taxon>Agaricomycotina</taxon>
        <taxon>Tremellomycetes</taxon>
        <taxon>Cystofilobasidiales</taxon>
        <taxon>Mrakiaceae</taxon>
        <taxon>Phaffia</taxon>
    </lineage>
</organism>
<dbReference type="PANTHER" id="PTHR43138:SF1">
    <property type="entry name" value="N-ACETYLTRANSFERASE ACA1"/>
    <property type="match status" value="1"/>
</dbReference>